<dbReference type="SUPFAM" id="SSF53335">
    <property type="entry name" value="S-adenosyl-L-methionine-dependent methyltransferases"/>
    <property type="match status" value="1"/>
</dbReference>
<dbReference type="EMBL" id="CDHN01000002">
    <property type="protein sequence ID" value="CEJ86542.1"/>
    <property type="molecule type" value="Genomic_DNA"/>
</dbReference>
<dbReference type="PANTHER" id="PTHR43832">
    <property type="match status" value="1"/>
</dbReference>
<evidence type="ECO:0000313" key="3">
    <source>
        <dbReference type="Proteomes" id="UP000039046"/>
    </source>
</evidence>
<gene>
    <name evidence="2" type="ORF">VHEMI04135</name>
</gene>
<dbReference type="InterPro" id="IPR029063">
    <property type="entry name" value="SAM-dependent_MTases_sf"/>
</dbReference>
<evidence type="ECO:0000256" key="1">
    <source>
        <dbReference type="ARBA" id="ARBA00010815"/>
    </source>
</evidence>
<organism evidence="2 3">
    <name type="scientific">[Torrubiella] hemipterigena</name>
    <dbReference type="NCBI Taxonomy" id="1531966"/>
    <lineage>
        <taxon>Eukaryota</taxon>
        <taxon>Fungi</taxon>
        <taxon>Dikarya</taxon>
        <taxon>Ascomycota</taxon>
        <taxon>Pezizomycotina</taxon>
        <taxon>Sordariomycetes</taxon>
        <taxon>Hypocreomycetidae</taxon>
        <taxon>Hypocreales</taxon>
        <taxon>Clavicipitaceae</taxon>
        <taxon>Clavicipitaceae incertae sedis</taxon>
        <taxon>'Torrubiella' clade</taxon>
    </lineage>
</organism>
<accession>A0A0A1T0H2</accession>
<evidence type="ECO:0008006" key="4">
    <source>
        <dbReference type="Google" id="ProtNLM"/>
    </source>
</evidence>
<dbReference type="HOGENOM" id="CLU_045794_0_0_1"/>
<dbReference type="Proteomes" id="UP000039046">
    <property type="component" value="Unassembled WGS sequence"/>
</dbReference>
<sequence>MPDMDVTMDYVMDAVLDSGYLPVWAIKLVTRYLTRSRIATMASRPPAQIEADRLQWVAKSLKMPMAIETAATKTQQYEVGTGVFACFLGPRMKYSCSLWEGSTKNLAEAEENMLELYIPRGSLADGMHILDLGCGWGSAVLFFAERFPQATVTGFSNSRTQKEYIDQQATKRGLTNVKIITGDVVDYEFEPEAYDRILSVELFEHMKNYELLMAKLARALKPCGKLLVHHFCHRDTIFDFDSGWMSRYFYTGGTMPCADLLAHYQRDLALEESWWVDGMNYSKTLQSWLENWQANKEEAWPHLVETYGAENAQVWYNRWIAYHASLTEFFAVGEGHVYGVTHMLFQKKSVALPDGEVAALRTKALE</sequence>
<dbReference type="Gene3D" id="3.40.50.150">
    <property type="entry name" value="Vaccinia Virus protein VP39"/>
    <property type="match status" value="1"/>
</dbReference>
<reference evidence="2 3" key="1">
    <citation type="journal article" date="2015" name="Genome Announc.">
        <title>Draft Genome Sequence and Gene Annotation of the Entomopathogenic Fungus Verticillium hemipterigenum.</title>
        <authorList>
            <person name="Horn F."/>
            <person name="Habel A."/>
            <person name="Scharf D.H."/>
            <person name="Dworschak J."/>
            <person name="Brakhage A.A."/>
            <person name="Guthke R."/>
            <person name="Hertweck C."/>
            <person name="Linde J."/>
        </authorList>
    </citation>
    <scope>NUCLEOTIDE SEQUENCE [LARGE SCALE GENOMIC DNA]</scope>
</reference>
<dbReference type="OrthoDB" id="506498at2759"/>
<dbReference type="Pfam" id="PF02353">
    <property type="entry name" value="CMAS"/>
    <property type="match status" value="1"/>
</dbReference>
<proteinExistence type="inferred from homology"/>
<keyword evidence="3" id="KW-1185">Reference proteome</keyword>
<comment type="similarity">
    <text evidence="1">Belongs to the CFA/CMAS family.</text>
</comment>
<dbReference type="FunFam" id="3.40.50.150:FF:000554">
    <property type="entry name" value="Cation-transporting ATPase"/>
    <property type="match status" value="1"/>
</dbReference>
<dbReference type="CDD" id="cd02440">
    <property type="entry name" value="AdoMet_MTases"/>
    <property type="match status" value="1"/>
</dbReference>
<dbReference type="PANTHER" id="PTHR43832:SF1">
    <property type="entry name" value="S-ADENOSYL-L-METHIONINE-DEPENDENT METHYLTRANSFERASES SUPERFAMILY PROTEIN"/>
    <property type="match status" value="1"/>
</dbReference>
<evidence type="ECO:0000313" key="2">
    <source>
        <dbReference type="EMBL" id="CEJ86542.1"/>
    </source>
</evidence>
<name>A0A0A1T0H2_9HYPO</name>
<protein>
    <recommendedName>
        <fullName evidence="4">Cyclopropane-fatty-acyl-phospholipid synthase</fullName>
    </recommendedName>
</protein>
<dbReference type="AlphaFoldDB" id="A0A0A1T0H2"/>